<keyword evidence="5" id="KW-1133">Transmembrane helix</keyword>
<evidence type="ECO:0000256" key="3">
    <source>
        <dbReference type="ARBA" id="ARBA00022801"/>
    </source>
</evidence>
<keyword evidence="6" id="KW-0333">Golgi apparatus</keyword>
<keyword evidence="9" id="KW-1185">Reference proteome</keyword>
<dbReference type="GO" id="GO:0004559">
    <property type="term" value="F:alpha-mannosidase activity"/>
    <property type="evidence" value="ECO:0007669"/>
    <property type="project" value="TreeGrafter"/>
</dbReference>
<name>A0A5C6AEA3_9BACT</name>
<keyword evidence="2" id="KW-0812">Transmembrane</keyword>
<accession>A0A5C6AEA3</accession>
<evidence type="ECO:0000256" key="5">
    <source>
        <dbReference type="ARBA" id="ARBA00022989"/>
    </source>
</evidence>
<dbReference type="InterPro" id="IPR026071">
    <property type="entry name" value="Glyco_Hydrolase_99"/>
</dbReference>
<keyword evidence="4" id="KW-0735">Signal-anchor</keyword>
<keyword evidence="3" id="KW-0378">Hydrolase</keyword>
<dbReference type="PANTHER" id="PTHR13572:SF4">
    <property type="entry name" value="RE57134P"/>
    <property type="match status" value="1"/>
</dbReference>
<reference evidence="8 9" key="1">
    <citation type="submission" date="2019-02" db="EMBL/GenBank/DDBJ databases">
        <title>Deep-cultivation of Planctomycetes and their phenomic and genomic characterization uncovers novel biology.</title>
        <authorList>
            <person name="Wiegand S."/>
            <person name="Jogler M."/>
            <person name="Boedeker C."/>
            <person name="Pinto D."/>
            <person name="Vollmers J."/>
            <person name="Rivas-Marin E."/>
            <person name="Kohn T."/>
            <person name="Peeters S.H."/>
            <person name="Heuer A."/>
            <person name="Rast P."/>
            <person name="Oberbeckmann S."/>
            <person name="Bunk B."/>
            <person name="Jeske O."/>
            <person name="Meyerdierks A."/>
            <person name="Storesund J.E."/>
            <person name="Kallscheuer N."/>
            <person name="Luecker S."/>
            <person name="Lage O.M."/>
            <person name="Pohl T."/>
            <person name="Merkel B.J."/>
            <person name="Hornburger P."/>
            <person name="Mueller R.-W."/>
            <person name="Bruemmer F."/>
            <person name="Labrenz M."/>
            <person name="Spormann A.M."/>
            <person name="Op Den Camp H."/>
            <person name="Overmann J."/>
            <person name="Amann R."/>
            <person name="Jetten M.S.M."/>
            <person name="Mascher T."/>
            <person name="Medema M.H."/>
            <person name="Devos D.P."/>
            <person name="Kaster A.-K."/>
            <person name="Ovreas L."/>
            <person name="Rohde M."/>
            <person name="Galperin M.Y."/>
            <person name="Jogler C."/>
        </authorList>
    </citation>
    <scope>NUCLEOTIDE SEQUENCE [LARGE SCALE GENOMIC DNA]</scope>
    <source>
        <strain evidence="8 9">Pla100</strain>
    </source>
</reference>
<evidence type="ECO:0000256" key="1">
    <source>
        <dbReference type="ARBA" id="ARBA00004323"/>
    </source>
</evidence>
<keyword evidence="7" id="KW-0472">Membrane</keyword>
<comment type="caution">
    <text evidence="8">The sequence shown here is derived from an EMBL/GenBank/DDBJ whole genome shotgun (WGS) entry which is preliminary data.</text>
</comment>
<proteinExistence type="predicted"/>
<dbReference type="AlphaFoldDB" id="A0A5C6AEA3"/>
<organism evidence="8 9">
    <name type="scientific">Neorhodopirellula pilleata</name>
    <dbReference type="NCBI Taxonomy" id="2714738"/>
    <lineage>
        <taxon>Bacteria</taxon>
        <taxon>Pseudomonadati</taxon>
        <taxon>Planctomycetota</taxon>
        <taxon>Planctomycetia</taxon>
        <taxon>Pirellulales</taxon>
        <taxon>Pirellulaceae</taxon>
        <taxon>Neorhodopirellula</taxon>
    </lineage>
</organism>
<evidence type="ECO:0000313" key="8">
    <source>
        <dbReference type="EMBL" id="TWT97401.1"/>
    </source>
</evidence>
<evidence type="ECO:0000256" key="7">
    <source>
        <dbReference type="ARBA" id="ARBA00023136"/>
    </source>
</evidence>
<dbReference type="EMBL" id="SJPM01000004">
    <property type="protein sequence ID" value="TWT97401.1"/>
    <property type="molecule type" value="Genomic_DNA"/>
</dbReference>
<dbReference type="Gene3D" id="3.20.20.80">
    <property type="entry name" value="Glycosidases"/>
    <property type="match status" value="1"/>
</dbReference>
<evidence type="ECO:0000256" key="6">
    <source>
        <dbReference type="ARBA" id="ARBA00023034"/>
    </source>
</evidence>
<evidence type="ECO:0000313" key="9">
    <source>
        <dbReference type="Proteomes" id="UP000316213"/>
    </source>
</evidence>
<evidence type="ECO:0008006" key="10">
    <source>
        <dbReference type="Google" id="ProtNLM"/>
    </source>
</evidence>
<dbReference type="PANTHER" id="PTHR13572">
    <property type="entry name" value="ENDO-ALPHA-1,2-MANNOSIDASE"/>
    <property type="match status" value="1"/>
</dbReference>
<protein>
    <recommendedName>
        <fullName evidence="10">Xylosidase/arabinosidase</fullName>
    </recommendedName>
</protein>
<evidence type="ECO:0000256" key="4">
    <source>
        <dbReference type="ARBA" id="ARBA00022968"/>
    </source>
</evidence>
<gene>
    <name evidence="8" type="ORF">Pla100_25530</name>
</gene>
<dbReference type="CDD" id="cd11576">
    <property type="entry name" value="GH99_GH71_like_2"/>
    <property type="match status" value="1"/>
</dbReference>
<comment type="subcellular location">
    <subcellularLocation>
        <location evidence="1">Golgi apparatus membrane</location>
        <topology evidence="1">Single-pass type II membrane protein</topology>
    </subcellularLocation>
</comment>
<evidence type="ECO:0000256" key="2">
    <source>
        <dbReference type="ARBA" id="ARBA00022692"/>
    </source>
</evidence>
<sequence length="394" mass="44536">MCGYQGWFNCEGDGADLSWAHWARHGNQTPGPGNVTVDLWPELEEYDADERYPTNFVHMDGSSAEVFSSANRKTVLRHFKWMQDYGIDGAFVQRFANGVGNDKLRRHKDSVLKNAMDGSNQYGRAFAVMYDLSGMRTDDPQLVQNDWLALQRTMNVAQDTAYLNHDGHPVVAIWGIGFSDNRPYSLEYCSELIDWFKQQGCTVMLGIPSFWREQTRDAVTDAMMHEVLRKADILSPWTIGRYRTPDQATRHAQEVWAKDQQWCDRNDLDFLPVVFPGFSWHNLIGAELNDIPRLKGQFLWSQIAAAKRIDASMIYVAMFDEVDEATAIFKCTNNPPVGAGVAFSDYEGLPSDFYLRLTGQAGRLLRGEIGDDFPFEEIVSPGLSEADQSPTAAD</sequence>
<dbReference type="Proteomes" id="UP000316213">
    <property type="component" value="Unassembled WGS sequence"/>
</dbReference>